<feature type="domain" description="KIB1-4 beta-propeller" evidence="2">
    <location>
        <begin position="131"/>
        <end position="211"/>
    </location>
</feature>
<feature type="compositionally biased region" description="Basic and acidic residues" evidence="1">
    <location>
        <begin position="28"/>
        <end position="38"/>
    </location>
</feature>
<sequence length="269" mass="30668">MFNHHSRKPAMDADKKETVTPVNPTVNQEEKETAVSKKSEKKDGLLVCPVIRDCYNKRKVLDIVVLLHHSQDPGSIKNYGSSINQKVDEDHASQLINPLSHETINLPNVDTILSLIYATWKETTMLVDVSTMPRNLYHEAKVRVAYLIGLDDGERKRLLVIIKEGKVLDKHIRTKRFLVSIYDLKNEKWSEVKDLGTKALFVGDASFWIEEDTIKVIQFRDDGYISHGSWANGKAKDMGIYHLSDETIKPYIDGGKLCRVTPLIWLQSI</sequence>
<organism evidence="3">
    <name type="scientific">Tanacetum cinerariifolium</name>
    <name type="common">Dalmatian daisy</name>
    <name type="synonym">Chrysanthemum cinerariifolium</name>
    <dbReference type="NCBI Taxonomy" id="118510"/>
    <lineage>
        <taxon>Eukaryota</taxon>
        <taxon>Viridiplantae</taxon>
        <taxon>Streptophyta</taxon>
        <taxon>Embryophyta</taxon>
        <taxon>Tracheophyta</taxon>
        <taxon>Spermatophyta</taxon>
        <taxon>Magnoliopsida</taxon>
        <taxon>eudicotyledons</taxon>
        <taxon>Gunneridae</taxon>
        <taxon>Pentapetalae</taxon>
        <taxon>asterids</taxon>
        <taxon>campanulids</taxon>
        <taxon>Asterales</taxon>
        <taxon>Asteraceae</taxon>
        <taxon>Asteroideae</taxon>
        <taxon>Anthemideae</taxon>
        <taxon>Anthemidinae</taxon>
        <taxon>Tanacetum</taxon>
    </lineage>
</organism>
<comment type="caution">
    <text evidence="3">The sequence shown here is derived from an EMBL/GenBank/DDBJ whole genome shotgun (WGS) entry which is preliminary data.</text>
</comment>
<feature type="region of interest" description="Disordered" evidence="1">
    <location>
        <begin position="1"/>
        <end position="38"/>
    </location>
</feature>
<accession>A0A699IML9</accession>
<reference evidence="3" key="1">
    <citation type="journal article" date="2019" name="Sci. Rep.">
        <title>Draft genome of Tanacetum cinerariifolium, the natural source of mosquito coil.</title>
        <authorList>
            <person name="Yamashiro T."/>
            <person name="Shiraishi A."/>
            <person name="Satake H."/>
            <person name="Nakayama K."/>
        </authorList>
    </citation>
    <scope>NUCLEOTIDE SEQUENCE</scope>
</reference>
<name>A0A699IML9_TANCI</name>
<evidence type="ECO:0000256" key="1">
    <source>
        <dbReference type="SAM" id="MobiDB-lite"/>
    </source>
</evidence>
<gene>
    <name evidence="3" type="ORF">Tci_541747</name>
</gene>
<dbReference type="InterPro" id="IPR005174">
    <property type="entry name" value="KIB1-4_b-propeller"/>
</dbReference>
<proteinExistence type="predicted"/>
<dbReference type="EMBL" id="BKCJ010311531">
    <property type="protein sequence ID" value="GEZ69774.1"/>
    <property type="molecule type" value="Genomic_DNA"/>
</dbReference>
<dbReference type="Pfam" id="PF03478">
    <property type="entry name" value="Beta-prop_KIB1-4"/>
    <property type="match status" value="1"/>
</dbReference>
<protein>
    <recommendedName>
        <fullName evidence="2">KIB1-4 beta-propeller domain-containing protein</fullName>
    </recommendedName>
</protein>
<feature type="compositionally biased region" description="Basic and acidic residues" evidence="1">
    <location>
        <begin position="9"/>
        <end position="18"/>
    </location>
</feature>
<evidence type="ECO:0000313" key="3">
    <source>
        <dbReference type="EMBL" id="GEZ69774.1"/>
    </source>
</evidence>
<dbReference type="AlphaFoldDB" id="A0A699IML9"/>
<evidence type="ECO:0000259" key="2">
    <source>
        <dbReference type="Pfam" id="PF03478"/>
    </source>
</evidence>